<dbReference type="GO" id="GO:0005737">
    <property type="term" value="C:cytoplasm"/>
    <property type="evidence" value="ECO:0007669"/>
    <property type="project" value="UniProtKB-SubCell"/>
</dbReference>
<dbReference type="GO" id="GO:0005525">
    <property type="term" value="F:GTP binding"/>
    <property type="evidence" value="ECO:0007669"/>
    <property type="project" value="UniProtKB-UniRule"/>
</dbReference>
<dbReference type="Gene3D" id="3.90.170.10">
    <property type="entry name" value="Adenylosuccinate Synthetase, subunit A, domain 3"/>
    <property type="match status" value="1"/>
</dbReference>
<evidence type="ECO:0000313" key="11">
    <source>
        <dbReference type="EMBL" id="BBO66873.1"/>
    </source>
</evidence>
<dbReference type="AlphaFoldDB" id="A0A5K7YE02"/>
<evidence type="ECO:0000256" key="1">
    <source>
        <dbReference type="ARBA" id="ARBA00011738"/>
    </source>
</evidence>
<reference evidence="11 12" key="1">
    <citation type="submission" date="2019-11" db="EMBL/GenBank/DDBJ databases">
        <title>Comparative genomics of hydrocarbon-degrading Desulfosarcina strains.</title>
        <authorList>
            <person name="Watanabe M."/>
            <person name="Kojima H."/>
            <person name="Fukui M."/>
        </authorList>
    </citation>
    <scope>NUCLEOTIDE SEQUENCE [LARGE SCALE GENOMIC DNA]</scope>
    <source>
        <strain evidence="11 12">PL12</strain>
    </source>
</reference>
<feature type="binding site" evidence="8">
    <location>
        <position position="143"/>
    </location>
    <ligand>
        <name>IMP</name>
        <dbReference type="ChEBI" id="CHEBI:58053"/>
        <note>ligand shared between dimeric partners</note>
    </ligand>
</feature>
<comment type="pathway">
    <text evidence="8 10">Purine metabolism; AMP biosynthesis via de novo pathway; AMP from IMP: step 1/2.</text>
</comment>
<dbReference type="InterPro" id="IPR042109">
    <property type="entry name" value="Adenylosuccinate_synth_dom1"/>
</dbReference>
<dbReference type="KEGG" id="dalk:DSCA_08030"/>
<keyword evidence="7 8" id="KW-0342">GTP-binding</keyword>
<evidence type="ECO:0000256" key="10">
    <source>
        <dbReference type="RuleBase" id="RU000520"/>
    </source>
</evidence>
<feature type="binding site" evidence="8">
    <location>
        <position position="305"/>
    </location>
    <ligand>
        <name>GTP</name>
        <dbReference type="ChEBI" id="CHEBI:37565"/>
    </ligand>
</feature>
<protein>
    <recommendedName>
        <fullName evidence="8 10">Adenylosuccinate synthetase</fullName>
        <shortName evidence="8">AMPSase</shortName>
        <shortName evidence="8">AdSS</shortName>
        <ecNumber evidence="8 10">6.3.4.4</ecNumber>
    </recommendedName>
    <alternativeName>
        <fullName evidence="8">IMP--aspartate ligase</fullName>
    </alternativeName>
</protein>
<keyword evidence="5 8" id="KW-0658">Purine biosynthesis</keyword>
<sequence>MANIAIVGTQWGDEGKGKIVDLLAADADVVVRFQGGNNAGHTMVVEGEQFISHLIPSGILQKKICGIGNGVVVDPEVLISEIDYLAAKGIAAGPEMLMISDRAHVIMPYHKLVDHGREKMKGDKKIGTTGRGIGPCYEDKATRRGVRFVDLIDPDAFRERLESIVPEKNFYLDKFLETDTVDLESIYSQYARFADRLRPYVKNVSVALQEAGKAGRQILFEGAQGTHLDIDHGTYPFVTSSNTASGNACCGSGVGPKDINGVVGIVKAYTTRVGAGPFPSELFDDIGDRIQKTGDEFGATTGRRRRCGWLDTVILNNAVRLNGLTGLAITKLDVLSELDELKVCTAYTLDGRQIDDVPANLNHLAACAPVYETLPGWREDIRGVRRFEDLPDLARQYLARIESLTGVPIQIVSVGPGRDETIILNNPFNGKKKAS</sequence>
<feature type="binding site" evidence="8">
    <location>
        <begin position="299"/>
        <end position="305"/>
    </location>
    <ligand>
        <name>substrate</name>
    </ligand>
</feature>
<accession>A0A5K7YE02</accession>
<name>A0A5K7YE02_9BACT</name>
<comment type="catalytic activity">
    <reaction evidence="8 10">
        <text>IMP + L-aspartate + GTP = N(6)-(1,2-dicarboxyethyl)-AMP + GDP + phosphate + 2 H(+)</text>
        <dbReference type="Rhea" id="RHEA:15753"/>
        <dbReference type="ChEBI" id="CHEBI:15378"/>
        <dbReference type="ChEBI" id="CHEBI:29991"/>
        <dbReference type="ChEBI" id="CHEBI:37565"/>
        <dbReference type="ChEBI" id="CHEBI:43474"/>
        <dbReference type="ChEBI" id="CHEBI:57567"/>
        <dbReference type="ChEBI" id="CHEBI:58053"/>
        <dbReference type="ChEBI" id="CHEBI:58189"/>
        <dbReference type="EC" id="6.3.4.4"/>
    </reaction>
</comment>
<evidence type="ECO:0000256" key="5">
    <source>
        <dbReference type="ARBA" id="ARBA00022755"/>
    </source>
</evidence>
<keyword evidence="12" id="KW-1185">Reference proteome</keyword>
<dbReference type="NCBIfam" id="TIGR00184">
    <property type="entry name" value="purA"/>
    <property type="match status" value="1"/>
</dbReference>
<comment type="function">
    <text evidence="8">Plays an important role in the de novo pathway of purine nucleotide biosynthesis. Catalyzes the first committed step in the biosynthesis of AMP from IMP.</text>
</comment>
<dbReference type="CDD" id="cd03108">
    <property type="entry name" value="AdSS"/>
    <property type="match status" value="1"/>
</dbReference>
<dbReference type="EC" id="6.3.4.4" evidence="8 10"/>
<evidence type="ECO:0000256" key="7">
    <source>
        <dbReference type="ARBA" id="ARBA00023134"/>
    </source>
</evidence>
<dbReference type="PANTHER" id="PTHR11846">
    <property type="entry name" value="ADENYLOSUCCINATE SYNTHETASE"/>
    <property type="match status" value="1"/>
</dbReference>
<evidence type="ECO:0000256" key="4">
    <source>
        <dbReference type="ARBA" id="ARBA00022741"/>
    </source>
</evidence>
<feature type="binding site" description="in other chain" evidence="8">
    <location>
        <position position="303"/>
    </location>
    <ligand>
        <name>IMP</name>
        <dbReference type="ChEBI" id="CHEBI:58053"/>
        <note>ligand shared between dimeric partners</note>
    </ligand>
</feature>
<dbReference type="Pfam" id="PF00709">
    <property type="entry name" value="Adenylsucc_synt"/>
    <property type="match status" value="1"/>
</dbReference>
<feature type="active site" description="Proton donor" evidence="8">
    <location>
        <position position="41"/>
    </location>
</feature>
<feature type="binding site" description="in other chain" evidence="8">
    <location>
        <begin position="13"/>
        <end position="16"/>
    </location>
    <ligand>
        <name>IMP</name>
        <dbReference type="ChEBI" id="CHEBI:58053"/>
        <note>ligand shared between dimeric partners</note>
    </ligand>
</feature>
<comment type="subunit">
    <text evidence="1 8">Homodimer.</text>
</comment>
<feature type="active site" evidence="9">
    <location>
        <position position="140"/>
    </location>
</feature>
<dbReference type="Gene3D" id="1.10.300.10">
    <property type="entry name" value="Adenylosuccinate Synthetase, subunit A, domain 2"/>
    <property type="match status" value="1"/>
</dbReference>
<dbReference type="PANTHER" id="PTHR11846:SF0">
    <property type="entry name" value="ADENYLOSUCCINATE SYNTHETASE"/>
    <property type="match status" value="1"/>
</dbReference>
<dbReference type="GO" id="GO:0004019">
    <property type="term" value="F:adenylosuccinate synthase activity"/>
    <property type="evidence" value="ECO:0007669"/>
    <property type="project" value="UniProtKB-UniRule"/>
</dbReference>
<dbReference type="Gene3D" id="3.40.440.10">
    <property type="entry name" value="Adenylosuccinate Synthetase, subunit A, domain 1"/>
    <property type="match status" value="1"/>
</dbReference>
<comment type="similarity">
    <text evidence="8 10">Belongs to the adenylosuccinate synthetase family.</text>
</comment>
<dbReference type="EMBL" id="AP021874">
    <property type="protein sequence ID" value="BBO66873.1"/>
    <property type="molecule type" value="Genomic_DNA"/>
</dbReference>
<dbReference type="InterPro" id="IPR033128">
    <property type="entry name" value="Adenylosuccin_syn_Lys_AS"/>
</dbReference>
<dbReference type="PROSITE" id="PS01266">
    <property type="entry name" value="ADENYLOSUCCIN_SYN_1"/>
    <property type="match status" value="1"/>
</dbReference>
<dbReference type="InterPro" id="IPR027417">
    <property type="entry name" value="P-loop_NTPase"/>
</dbReference>
<keyword evidence="6 8" id="KW-0460">Magnesium</keyword>
<dbReference type="GO" id="GO:0046040">
    <property type="term" value="P:IMP metabolic process"/>
    <property type="evidence" value="ECO:0007669"/>
    <property type="project" value="TreeGrafter"/>
</dbReference>
<dbReference type="InterPro" id="IPR018220">
    <property type="entry name" value="Adenylosuccin_syn_GTP-bd"/>
</dbReference>
<dbReference type="GO" id="GO:0044208">
    <property type="term" value="P:'de novo' AMP biosynthetic process"/>
    <property type="evidence" value="ECO:0007669"/>
    <property type="project" value="UniProtKB-UniRule"/>
</dbReference>
<comment type="cofactor">
    <cofactor evidence="8">
        <name>Mg(2+)</name>
        <dbReference type="ChEBI" id="CHEBI:18420"/>
    </cofactor>
    <text evidence="8">Binds 1 Mg(2+) ion per subunit.</text>
</comment>
<keyword evidence="8" id="KW-0963">Cytoplasm</keyword>
<dbReference type="FunFam" id="1.10.300.10:FF:000001">
    <property type="entry name" value="Adenylosuccinate synthetase"/>
    <property type="match status" value="1"/>
</dbReference>
<evidence type="ECO:0000313" key="12">
    <source>
        <dbReference type="Proteomes" id="UP000427906"/>
    </source>
</evidence>
<feature type="binding site" evidence="8">
    <location>
        <begin position="12"/>
        <end position="18"/>
    </location>
    <ligand>
        <name>GTP</name>
        <dbReference type="ChEBI" id="CHEBI:37565"/>
    </ligand>
</feature>
<dbReference type="NCBIfam" id="NF002223">
    <property type="entry name" value="PRK01117.1"/>
    <property type="match status" value="1"/>
</dbReference>
<feature type="binding site" evidence="8">
    <location>
        <begin position="331"/>
        <end position="333"/>
    </location>
    <ligand>
        <name>GTP</name>
        <dbReference type="ChEBI" id="CHEBI:37565"/>
    </ligand>
</feature>
<dbReference type="HAMAP" id="MF_00011">
    <property type="entry name" value="Adenylosucc_synth"/>
    <property type="match status" value="1"/>
</dbReference>
<evidence type="ECO:0000256" key="9">
    <source>
        <dbReference type="PROSITE-ProRule" id="PRU10134"/>
    </source>
</evidence>
<dbReference type="RefSeq" id="WP_155315199.1">
    <property type="nucleotide sequence ID" value="NZ_AP021874.1"/>
</dbReference>
<evidence type="ECO:0000256" key="6">
    <source>
        <dbReference type="ARBA" id="ARBA00022842"/>
    </source>
</evidence>
<keyword evidence="3 8" id="KW-0479">Metal-binding</keyword>
<dbReference type="SUPFAM" id="SSF52540">
    <property type="entry name" value="P-loop containing nucleoside triphosphate hydrolases"/>
    <property type="match status" value="1"/>
</dbReference>
<feature type="binding site" description="in other chain" evidence="8">
    <location>
        <position position="224"/>
    </location>
    <ligand>
        <name>IMP</name>
        <dbReference type="ChEBI" id="CHEBI:58053"/>
        <note>ligand shared between dimeric partners</note>
    </ligand>
</feature>
<evidence type="ECO:0000256" key="3">
    <source>
        <dbReference type="ARBA" id="ARBA00022723"/>
    </source>
</evidence>
<feature type="binding site" evidence="8">
    <location>
        <begin position="40"/>
        <end position="42"/>
    </location>
    <ligand>
        <name>GTP</name>
        <dbReference type="ChEBI" id="CHEBI:37565"/>
    </ligand>
</feature>
<dbReference type="InterPro" id="IPR042110">
    <property type="entry name" value="Adenylosuccinate_synth_dom2"/>
</dbReference>
<dbReference type="SMART" id="SM00788">
    <property type="entry name" value="Adenylsucc_synt"/>
    <property type="match status" value="1"/>
</dbReference>
<dbReference type="OrthoDB" id="9807553at2"/>
<keyword evidence="2 8" id="KW-0436">Ligase</keyword>
<feature type="binding site" evidence="8">
    <location>
        <position position="40"/>
    </location>
    <ligand>
        <name>Mg(2+)</name>
        <dbReference type="ChEBI" id="CHEBI:18420"/>
    </ligand>
</feature>
<comment type="subcellular location">
    <subcellularLocation>
        <location evidence="8">Cytoplasm</location>
    </subcellularLocation>
</comment>
<dbReference type="FunFam" id="3.90.170.10:FF:000001">
    <property type="entry name" value="Adenylosuccinate synthetase"/>
    <property type="match status" value="1"/>
</dbReference>
<evidence type="ECO:0000256" key="2">
    <source>
        <dbReference type="ARBA" id="ARBA00022598"/>
    </source>
</evidence>
<keyword evidence="4 8" id="KW-0547">Nucleotide-binding</keyword>
<dbReference type="Proteomes" id="UP000427906">
    <property type="component" value="Chromosome"/>
</dbReference>
<feature type="binding site" evidence="8">
    <location>
        <position position="13"/>
    </location>
    <ligand>
        <name>Mg(2+)</name>
        <dbReference type="ChEBI" id="CHEBI:18420"/>
    </ligand>
</feature>
<organism evidence="11 12">
    <name type="scientific">Desulfosarcina alkanivorans</name>
    <dbReference type="NCBI Taxonomy" id="571177"/>
    <lineage>
        <taxon>Bacteria</taxon>
        <taxon>Pseudomonadati</taxon>
        <taxon>Thermodesulfobacteriota</taxon>
        <taxon>Desulfobacteria</taxon>
        <taxon>Desulfobacterales</taxon>
        <taxon>Desulfosarcinaceae</taxon>
        <taxon>Desulfosarcina</taxon>
    </lineage>
</organism>
<feature type="binding site" description="in other chain" evidence="8">
    <location>
        <begin position="38"/>
        <end position="41"/>
    </location>
    <ligand>
        <name>IMP</name>
        <dbReference type="ChEBI" id="CHEBI:58053"/>
        <note>ligand shared between dimeric partners</note>
    </ligand>
</feature>
<dbReference type="PROSITE" id="PS00513">
    <property type="entry name" value="ADENYLOSUCCIN_SYN_2"/>
    <property type="match status" value="1"/>
</dbReference>
<proteinExistence type="inferred from homology"/>
<feature type="active site" description="Proton acceptor" evidence="8">
    <location>
        <position position="13"/>
    </location>
</feature>
<feature type="binding site" description="in other chain" evidence="8">
    <location>
        <position position="239"/>
    </location>
    <ligand>
        <name>IMP</name>
        <dbReference type="ChEBI" id="CHEBI:58053"/>
        <note>ligand shared between dimeric partners</note>
    </ligand>
</feature>
<gene>
    <name evidence="8 11" type="primary">purA</name>
    <name evidence="11" type="ORF">DSCA_08030</name>
</gene>
<evidence type="ECO:0000256" key="8">
    <source>
        <dbReference type="HAMAP-Rule" id="MF_00011"/>
    </source>
</evidence>
<dbReference type="GO" id="GO:0000287">
    <property type="term" value="F:magnesium ion binding"/>
    <property type="evidence" value="ECO:0007669"/>
    <property type="project" value="UniProtKB-UniRule"/>
</dbReference>
<dbReference type="UniPathway" id="UPA00075">
    <property type="reaction ID" value="UER00335"/>
</dbReference>
<feature type="binding site" evidence="8">
    <location>
        <begin position="413"/>
        <end position="415"/>
    </location>
    <ligand>
        <name>GTP</name>
        <dbReference type="ChEBI" id="CHEBI:37565"/>
    </ligand>
</feature>
<dbReference type="InterPro" id="IPR042111">
    <property type="entry name" value="Adenylosuccinate_synth_dom3"/>
</dbReference>
<feature type="binding site" description="in other chain" evidence="8">
    <location>
        <position position="129"/>
    </location>
    <ligand>
        <name>IMP</name>
        <dbReference type="ChEBI" id="CHEBI:58053"/>
        <note>ligand shared between dimeric partners</note>
    </ligand>
</feature>
<dbReference type="InterPro" id="IPR001114">
    <property type="entry name" value="Adenylosuccinate_synthetase"/>
</dbReference>